<name>A0A1H0Q3R7_9CLOT</name>
<feature type="transmembrane region" description="Helical" evidence="1">
    <location>
        <begin position="12"/>
        <end position="36"/>
    </location>
</feature>
<evidence type="ECO:0008006" key="4">
    <source>
        <dbReference type="Google" id="ProtNLM"/>
    </source>
</evidence>
<evidence type="ECO:0000313" key="2">
    <source>
        <dbReference type="EMBL" id="SDP12023.1"/>
    </source>
</evidence>
<dbReference type="OrthoDB" id="1751814at2"/>
<dbReference type="Proteomes" id="UP000198597">
    <property type="component" value="Unassembled WGS sequence"/>
</dbReference>
<dbReference type="AlphaFoldDB" id="A0A1H0Q3R7"/>
<sequence length="162" mass="18269">MKNNFSQKSLNAIVNLGICITFILLLATPLITTAFFKSQFSLLESNLVINVVVCIYLFSIPYVIALFKLKKLCILIKKNQPFSIDSIKSLKVISICSFSEIIIFTGCITYLKHSVDFFKYAIIGGPIIIVTFISLIIGFLFLVLCQLFEIVIKIKDENDKTI</sequence>
<dbReference type="Pfam" id="PF11188">
    <property type="entry name" value="DUF2975"/>
    <property type="match status" value="1"/>
</dbReference>
<keyword evidence="1" id="KW-1133">Transmembrane helix</keyword>
<accession>A0A1H0Q3R7</accession>
<feature type="transmembrane region" description="Helical" evidence="1">
    <location>
        <begin position="90"/>
        <end position="111"/>
    </location>
</feature>
<dbReference type="InterPro" id="IPR021354">
    <property type="entry name" value="DUF2975"/>
</dbReference>
<gene>
    <name evidence="2" type="ORF">SAMN04488529_102194</name>
</gene>
<evidence type="ECO:0000256" key="1">
    <source>
        <dbReference type="SAM" id="Phobius"/>
    </source>
</evidence>
<proteinExistence type="predicted"/>
<reference evidence="2 3" key="1">
    <citation type="submission" date="2016-10" db="EMBL/GenBank/DDBJ databases">
        <authorList>
            <person name="de Groot N.N."/>
        </authorList>
    </citation>
    <scope>NUCLEOTIDE SEQUENCE [LARGE SCALE GENOMIC DNA]</scope>
    <source>
        <strain evidence="2 3">DSM 12272</strain>
    </source>
</reference>
<organism evidence="2 3">
    <name type="scientific">Clostridium gasigenes</name>
    <dbReference type="NCBI Taxonomy" id="94869"/>
    <lineage>
        <taxon>Bacteria</taxon>
        <taxon>Bacillati</taxon>
        <taxon>Bacillota</taxon>
        <taxon>Clostridia</taxon>
        <taxon>Eubacteriales</taxon>
        <taxon>Clostridiaceae</taxon>
        <taxon>Clostridium</taxon>
    </lineage>
</organism>
<dbReference type="EMBL" id="FNJM01000002">
    <property type="protein sequence ID" value="SDP12023.1"/>
    <property type="molecule type" value="Genomic_DNA"/>
</dbReference>
<feature type="transmembrane region" description="Helical" evidence="1">
    <location>
        <begin position="117"/>
        <end position="145"/>
    </location>
</feature>
<keyword evidence="3" id="KW-1185">Reference proteome</keyword>
<dbReference type="STRING" id="94869.SAMN04488529_102194"/>
<keyword evidence="1" id="KW-0472">Membrane</keyword>
<feature type="transmembrane region" description="Helical" evidence="1">
    <location>
        <begin position="48"/>
        <end position="69"/>
    </location>
</feature>
<evidence type="ECO:0000313" key="3">
    <source>
        <dbReference type="Proteomes" id="UP000198597"/>
    </source>
</evidence>
<protein>
    <recommendedName>
        <fullName evidence="4">DUF2975 domain-containing protein</fullName>
    </recommendedName>
</protein>
<dbReference type="RefSeq" id="WP_089966929.1">
    <property type="nucleotide sequence ID" value="NZ_FNJM01000002.1"/>
</dbReference>
<keyword evidence="1" id="KW-0812">Transmembrane</keyword>